<accession>A0A6G1QTH1</accession>
<organism evidence="2 3">
    <name type="scientific">Channa argus</name>
    <name type="common">Northern snakehead</name>
    <name type="synonym">Ophicephalus argus</name>
    <dbReference type="NCBI Taxonomy" id="215402"/>
    <lineage>
        <taxon>Eukaryota</taxon>
        <taxon>Metazoa</taxon>
        <taxon>Chordata</taxon>
        <taxon>Craniata</taxon>
        <taxon>Vertebrata</taxon>
        <taxon>Euteleostomi</taxon>
        <taxon>Actinopterygii</taxon>
        <taxon>Neopterygii</taxon>
        <taxon>Teleostei</taxon>
        <taxon>Neoteleostei</taxon>
        <taxon>Acanthomorphata</taxon>
        <taxon>Anabantaria</taxon>
        <taxon>Anabantiformes</taxon>
        <taxon>Channoidei</taxon>
        <taxon>Channidae</taxon>
        <taxon>Channa</taxon>
    </lineage>
</organism>
<proteinExistence type="predicted"/>
<sequence>MLQKQHMHSKSPAASLQNNVPENSVTQSINTKNKIKKAAGLNSTTVTCTNNCSFYAAHFGLCSVIKIHLKVFFISVMRVHREQETGVCPFYHHEIIAEGEMKI</sequence>
<reference evidence="2 3" key="1">
    <citation type="submission" date="2019-02" db="EMBL/GenBank/DDBJ databases">
        <title>Opniocepnalus argus genome.</title>
        <authorList>
            <person name="Zhou C."/>
            <person name="Xiao S."/>
        </authorList>
    </citation>
    <scope>NUCLEOTIDE SEQUENCE [LARGE SCALE GENOMIC DNA]</scope>
    <source>
        <strain evidence="2">OARG1902GOOAL</strain>
        <tissue evidence="2">Muscle</tissue>
    </source>
</reference>
<evidence type="ECO:0000256" key="1">
    <source>
        <dbReference type="SAM" id="MobiDB-lite"/>
    </source>
</evidence>
<name>A0A6G1QTH1_CHAAH</name>
<evidence type="ECO:0000313" key="2">
    <source>
        <dbReference type="EMBL" id="KAF3705376.1"/>
    </source>
</evidence>
<keyword evidence="3" id="KW-1185">Reference proteome</keyword>
<feature type="compositionally biased region" description="Polar residues" evidence="1">
    <location>
        <begin position="12"/>
        <end position="27"/>
    </location>
</feature>
<feature type="region of interest" description="Disordered" evidence="1">
    <location>
        <begin position="1"/>
        <end position="27"/>
    </location>
</feature>
<dbReference type="Proteomes" id="UP000503349">
    <property type="component" value="Chromosome 21"/>
</dbReference>
<gene>
    <name evidence="2" type="ORF">EXN66_Car021067</name>
</gene>
<reference evidence="3" key="2">
    <citation type="submission" date="2019-02" db="EMBL/GenBank/DDBJ databases">
        <title>Opniocepnalus argus Var Kimnra genome.</title>
        <authorList>
            <person name="Zhou C."/>
            <person name="Xiao S."/>
        </authorList>
    </citation>
    <scope>NUCLEOTIDE SEQUENCE [LARGE SCALE GENOMIC DNA]</scope>
</reference>
<evidence type="ECO:0000313" key="3">
    <source>
        <dbReference type="Proteomes" id="UP000503349"/>
    </source>
</evidence>
<protein>
    <submittedName>
        <fullName evidence="2">Uncharacterized protein</fullName>
    </submittedName>
</protein>
<dbReference type="AlphaFoldDB" id="A0A6G1QTH1"/>
<dbReference type="EMBL" id="CM015732">
    <property type="protein sequence ID" value="KAF3705376.1"/>
    <property type="molecule type" value="Genomic_DNA"/>
</dbReference>